<feature type="transmembrane region" description="Helical" evidence="8">
    <location>
        <begin position="647"/>
        <end position="667"/>
    </location>
</feature>
<comment type="subcellular location">
    <subcellularLocation>
        <location evidence="1">Membrane</location>
        <topology evidence="1">Multi-pass membrane protein</topology>
    </subcellularLocation>
</comment>
<gene>
    <name evidence="10" type="ORF">CU098_004468</name>
</gene>
<proteinExistence type="inferred from homology"/>
<feature type="transmembrane region" description="Helical" evidence="8">
    <location>
        <begin position="723"/>
        <end position="747"/>
    </location>
</feature>
<dbReference type="OrthoDB" id="407410at2759"/>
<dbReference type="Pfam" id="PF01699">
    <property type="entry name" value="Na_Ca_ex"/>
    <property type="match status" value="2"/>
</dbReference>
<dbReference type="GO" id="GO:0016020">
    <property type="term" value="C:membrane"/>
    <property type="evidence" value="ECO:0007669"/>
    <property type="project" value="UniProtKB-SubCell"/>
</dbReference>
<comment type="similarity">
    <text evidence="2">Belongs to the Ca(2+):cation antiporter (CaCA) (TC 2.A.19) family.</text>
</comment>
<evidence type="ECO:0000313" key="11">
    <source>
        <dbReference type="Proteomes" id="UP000253551"/>
    </source>
</evidence>
<feature type="domain" description="Sodium/calcium exchanger membrane region" evidence="9">
    <location>
        <begin position="652"/>
        <end position="778"/>
    </location>
</feature>
<evidence type="ECO:0000256" key="8">
    <source>
        <dbReference type="SAM" id="Phobius"/>
    </source>
</evidence>
<feature type="compositionally biased region" description="Polar residues" evidence="7">
    <location>
        <begin position="285"/>
        <end position="300"/>
    </location>
</feature>
<evidence type="ECO:0000256" key="7">
    <source>
        <dbReference type="SAM" id="MobiDB-lite"/>
    </source>
</evidence>
<feature type="transmembrane region" description="Helical" evidence="8">
    <location>
        <begin position="617"/>
        <end position="635"/>
    </location>
</feature>
<feature type="region of interest" description="Disordered" evidence="7">
    <location>
        <begin position="268"/>
        <end position="300"/>
    </location>
</feature>
<accession>A0A367JCX3</accession>
<evidence type="ECO:0000256" key="5">
    <source>
        <dbReference type="ARBA" id="ARBA00022989"/>
    </source>
</evidence>
<reference evidence="10 11" key="1">
    <citation type="journal article" date="2018" name="G3 (Bethesda)">
        <title>Phylogenetic and Phylogenomic Definition of Rhizopus Species.</title>
        <authorList>
            <person name="Gryganskyi A.P."/>
            <person name="Golan J."/>
            <person name="Dolatabadi S."/>
            <person name="Mondo S."/>
            <person name="Robb S."/>
            <person name="Idnurm A."/>
            <person name="Muszewska A."/>
            <person name="Steczkiewicz K."/>
            <person name="Masonjones S."/>
            <person name="Liao H.L."/>
            <person name="Gajdeczka M.T."/>
            <person name="Anike F."/>
            <person name="Vuek A."/>
            <person name="Anishchenko I.M."/>
            <person name="Voigt K."/>
            <person name="de Hoog G.S."/>
            <person name="Smith M.E."/>
            <person name="Heitman J."/>
            <person name="Vilgalys R."/>
            <person name="Stajich J.E."/>
        </authorList>
    </citation>
    <scope>NUCLEOTIDE SEQUENCE [LARGE SCALE GENOMIC DNA]</scope>
    <source>
        <strain evidence="10 11">LSU 92-RS-03</strain>
    </source>
</reference>
<keyword evidence="6 8" id="KW-0472">Membrane</keyword>
<keyword evidence="11" id="KW-1185">Reference proteome</keyword>
<feature type="non-terminal residue" evidence="10">
    <location>
        <position position="792"/>
    </location>
</feature>
<evidence type="ECO:0000313" key="10">
    <source>
        <dbReference type="EMBL" id="RCH87735.1"/>
    </source>
</evidence>
<dbReference type="GO" id="GO:0008324">
    <property type="term" value="F:monoatomic cation transmembrane transporter activity"/>
    <property type="evidence" value="ECO:0007669"/>
    <property type="project" value="TreeGrafter"/>
</dbReference>
<feature type="transmembrane region" description="Helical" evidence="8">
    <location>
        <begin position="679"/>
        <end position="702"/>
    </location>
</feature>
<dbReference type="AlphaFoldDB" id="A0A367JCX3"/>
<protein>
    <recommendedName>
        <fullName evidence="9">Sodium/calcium exchanger membrane region domain-containing protein</fullName>
    </recommendedName>
</protein>
<dbReference type="Proteomes" id="UP000253551">
    <property type="component" value="Unassembled WGS sequence"/>
</dbReference>
<evidence type="ECO:0000256" key="2">
    <source>
        <dbReference type="ARBA" id="ARBA00008170"/>
    </source>
</evidence>
<evidence type="ECO:0000259" key="9">
    <source>
        <dbReference type="Pfam" id="PF01699"/>
    </source>
</evidence>
<feature type="transmembrane region" description="Helical" evidence="8">
    <location>
        <begin position="34"/>
        <end position="55"/>
    </location>
</feature>
<evidence type="ECO:0000256" key="6">
    <source>
        <dbReference type="ARBA" id="ARBA00023136"/>
    </source>
</evidence>
<dbReference type="GO" id="GO:0006874">
    <property type="term" value="P:intracellular calcium ion homeostasis"/>
    <property type="evidence" value="ECO:0007669"/>
    <property type="project" value="TreeGrafter"/>
</dbReference>
<dbReference type="PANTHER" id="PTHR12266:SF0">
    <property type="entry name" value="MITOCHONDRIAL SODIUM_CALCIUM EXCHANGER PROTEIN"/>
    <property type="match status" value="1"/>
</dbReference>
<sequence length="792" mass="87613">AGVTVLALGNGSPDLFSTFSALDTGAGSLAIGELIGAAFFIVAIVSGCMGIIQPFQSQRVTFMRDASFLTGAIIIMTWIVYHQRIAWYHSVMLICYYLSYVCVVVLGAYGESTIPSADPLQTELKKDDIQFTVADESTCLLQQGGRNKPPRLIIPERGFSTSIQSNMSNFAEHHLGHVIKPTSPMSSHVSMYYDAIASRSTSATGSALTARTYRRPMTPRVGIRTSVFGAIEFQEQINAIRRADSSNHTLCQSQYRQRQSSYSVWQNTHDTQHDKRLPLGRPRASTMTDPSSELNKAHTLSNQSLYVPSSPATEDYFTFLSAAENQPHLIHVQSSSPPTQSTTIPEIRLAPPNNEHNRLAIPTSSLHSSDFTRARSRANSNYSLAPPSIMSECDSFVSARQSFELSPSNSFDHSLKLQALLENNSNKSKRSSLHQDQLNIPIIQSDTLYMHHHEDQDDYSFISSLNPQQPEHYPTYQWSRFPSLSNTLHQLYDTLFPTLEGWHQKSLFSKLSSLMAAPLVLMFTLTLPVAELDETDVVNHSPLDEYEEDMSIRQPVSNNYLSVPTSVHEYMSHSPSSKVPIENMDKKQGWNKHLLMIQCVVSTVFVFRNLAANEILPNSMILLGVVMGAVLAVFINKSTKKDEAPTWYWLLSFVGFFVALNWIFLLANQVVGLLQASLFFYIAIGKIFSISDAIMGLTVFALGNSIGDFVANTAIAKMGFPTMAISACYAGPLLNMVLGVGVSSLYQNIKLGTAYQLEIAPTILVSAFGLITVLMSTLVLVNINGYKITSKL</sequence>
<dbReference type="InterPro" id="IPR044880">
    <property type="entry name" value="NCX_ion-bd_dom_sf"/>
</dbReference>
<feature type="transmembrane region" description="Helical" evidence="8">
    <location>
        <begin position="87"/>
        <end position="109"/>
    </location>
</feature>
<feature type="non-terminal residue" evidence="10">
    <location>
        <position position="1"/>
    </location>
</feature>
<keyword evidence="5 8" id="KW-1133">Transmembrane helix</keyword>
<evidence type="ECO:0000256" key="4">
    <source>
        <dbReference type="ARBA" id="ARBA00022692"/>
    </source>
</evidence>
<comment type="caution">
    <text evidence="10">The sequence shown here is derived from an EMBL/GenBank/DDBJ whole genome shotgun (WGS) entry which is preliminary data.</text>
</comment>
<dbReference type="PANTHER" id="PTHR12266">
    <property type="entry name" value="NA+/CA2+ K+ INDEPENDENT EXCHANGER"/>
    <property type="match status" value="1"/>
</dbReference>
<name>A0A367JCX3_RHIST</name>
<evidence type="ECO:0000256" key="3">
    <source>
        <dbReference type="ARBA" id="ARBA00022448"/>
    </source>
</evidence>
<dbReference type="STRING" id="4846.A0A367JCX3"/>
<dbReference type="Gene3D" id="1.20.1420.30">
    <property type="entry name" value="NCX, central ion-binding region"/>
    <property type="match status" value="2"/>
</dbReference>
<evidence type="ECO:0000256" key="1">
    <source>
        <dbReference type="ARBA" id="ARBA00004141"/>
    </source>
</evidence>
<organism evidence="10 11">
    <name type="scientific">Rhizopus stolonifer</name>
    <name type="common">Rhizopus nigricans</name>
    <dbReference type="NCBI Taxonomy" id="4846"/>
    <lineage>
        <taxon>Eukaryota</taxon>
        <taxon>Fungi</taxon>
        <taxon>Fungi incertae sedis</taxon>
        <taxon>Mucoromycota</taxon>
        <taxon>Mucoromycotina</taxon>
        <taxon>Mucoromycetes</taxon>
        <taxon>Mucorales</taxon>
        <taxon>Mucorineae</taxon>
        <taxon>Rhizopodaceae</taxon>
        <taxon>Rhizopus</taxon>
    </lineage>
</organism>
<dbReference type="EMBL" id="PJQM01003658">
    <property type="protein sequence ID" value="RCH87735.1"/>
    <property type="molecule type" value="Genomic_DNA"/>
</dbReference>
<feature type="domain" description="Sodium/calcium exchanger membrane region" evidence="9">
    <location>
        <begin position="1"/>
        <end position="105"/>
    </location>
</feature>
<dbReference type="InterPro" id="IPR051359">
    <property type="entry name" value="CaCA_antiporter"/>
</dbReference>
<keyword evidence="3" id="KW-0813">Transport</keyword>
<feature type="transmembrane region" description="Helical" evidence="8">
    <location>
        <begin position="759"/>
        <end position="783"/>
    </location>
</feature>
<dbReference type="InterPro" id="IPR004837">
    <property type="entry name" value="NaCa_Exmemb"/>
</dbReference>
<keyword evidence="4 8" id="KW-0812">Transmembrane</keyword>